<keyword evidence="6" id="KW-0449">Lipoprotein</keyword>
<keyword evidence="3" id="KW-0732">Signal</keyword>
<evidence type="ECO:0000256" key="3">
    <source>
        <dbReference type="ARBA" id="ARBA00022729"/>
    </source>
</evidence>
<dbReference type="GO" id="GO:0009636">
    <property type="term" value="P:response to toxic substance"/>
    <property type="evidence" value="ECO:0007669"/>
    <property type="project" value="InterPro"/>
</dbReference>
<sequence length="44" mass="4649">MKQIVFVLNIALLLTISSCNTIEGVGKDVESAGSAIKESAQKNK</sequence>
<proteinExistence type="inferred from homology"/>
<dbReference type="OrthoDB" id="7363288at2"/>
<evidence type="ECO:0000256" key="6">
    <source>
        <dbReference type="ARBA" id="ARBA00023288"/>
    </source>
</evidence>
<evidence type="ECO:0000256" key="2">
    <source>
        <dbReference type="ARBA" id="ARBA00022475"/>
    </source>
</evidence>
<reference evidence="8" key="1">
    <citation type="submission" date="2017-10" db="EMBL/GenBank/DDBJ databases">
        <authorList>
            <person name="Gaisin V.A."/>
            <person name="Rysina M.S."/>
            <person name="Grouzdev D.S."/>
        </authorList>
    </citation>
    <scope>NUCLEOTIDE SEQUENCE [LARGE SCALE GENOMIC DNA]</scope>
    <source>
        <strain evidence="8">V1</strain>
    </source>
</reference>
<dbReference type="InterPro" id="IPR012556">
    <property type="entry name" value="Entericidin"/>
</dbReference>
<accession>A0A317T328</accession>
<comment type="caution">
    <text evidence="7">The sequence shown here is derived from an EMBL/GenBank/DDBJ whole genome shotgun (WGS) entry which is preliminary data.</text>
</comment>
<keyword evidence="5" id="KW-0564">Palmitate</keyword>
<dbReference type="GO" id="GO:0016020">
    <property type="term" value="C:membrane"/>
    <property type="evidence" value="ECO:0007669"/>
    <property type="project" value="InterPro"/>
</dbReference>
<evidence type="ECO:0000313" key="8">
    <source>
        <dbReference type="Proteomes" id="UP000246278"/>
    </source>
</evidence>
<comment type="similarity">
    <text evidence="1">Belongs to the EcnA/EcnB lipoprotein family.</text>
</comment>
<dbReference type="AlphaFoldDB" id="A0A317T328"/>
<gene>
    <name evidence="7" type="ORF">CR164_12020</name>
</gene>
<dbReference type="Proteomes" id="UP000246278">
    <property type="component" value="Unassembled WGS sequence"/>
</dbReference>
<evidence type="ECO:0000256" key="5">
    <source>
        <dbReference type="ARBA" id="ARBA00023139"/>
    </source>
</evidence>
<dbReference type="RefSeq" id="WP_110024242.1">
    <property type="nucleotide sequence ID" value="NZ_PDNZ01000010.1"/>
</dbReference>
<keyword evidence="8" id="KW-1185">Reference proteome</keyword>
<evidence type="ECO:0000313" key="7">
    <source>
        <dbReference type="EMBL" id="PWW81102.1"/>
    </source>
</evidence>
<evidence type="ECO:0000256" key="1">
    <source>
        <dbReference type="ARBA" id="ARBA00010296"/>
    </source>
</evidence>
<name>A0A317T328_9CHLB</name>
<dbReference type="PROSITE" id="PS51257">
    <property type="entry name" value="PROKAR_LIPOPROTEIN"/>
    <property type="match status" value="1"/>
</dbReference>
<evidence type="ECO:0000256" key="4">
    <source>
        <dbReference type="ARBA" id="ARBA00023136"/>
    </source>
</evidence>
<keyword evidence="2" id="KW-1003">Cell membrane</keyword>
<organism evidence="7 8">
    <name type="scientific">Prosthecochloris marina</name>
    <dbReference type="NCBI Taxonomy" id="2017681"/>
    <lineage>
        <taxon>Bacteria</taxon>
        <taxon>Pseudomonadati</taxon>
        <taxon>Chlorobiota</taxon>
        <taxon>Chlorobiia</taxon>
        <taxon>Chlorobiales</taxon>
        <taxon>Chlorobiaceae</taxon>
        <taxon>Prosthecochloris</taxon>
    </lineage>
</organism>
<dbReference type="EMBL" id="PDNZ01000010">
    <property type="protein sequence ID" value="PWW81102.1"/>
    <property type="molecule type" value="Genomic_DNA"/>
</dbReference>
<dbReference type="Pfam" id="PF08085">
    <property type="entry name" value="Entericidin"/>
    <property type="match status" value="1"/>
</dbReference>
<protein>
    <submittedName>
        <fullName evidence="7">Entericidin EcnAB</fullName>
    </submittedName>
</protein>
<keyword evidence="4" id="KW-0472">Membrane</keyword>